<dbReference type="CDD" id="cd09272">
    <property type="entry name" value="RNase_HI_RT_Ty1"/>
    <property type="match status" value="1"/>
</dbReference>
<sequence length="206" mass="23783">MSSIRTIPSLAACYDLEVEQMDVKTAFLHGDLEEELYMEQPEGFVAQGKEDYVCRLKKSLYGLKQAHRQWYKKFEYVMEDQGYKKTTSDHCVFIKIFSGDDFIILLLNVDDMLIVGRNASRIDKLKQELSKSFAMKDLGPTKQILGIRSKHIDVRYHWMRDVLEAKLLELEKIHTNDNGADMLTKALPRVKFEACCLTSGMEAFPT</sequence>
<proteinExistence type="predicted"/>
<organism evidence="2 3">
    <name type="scientific">Hibiscus trionum</name>
    <name type="common">Flower of an hour</name>
    <dbReference type="NCBI Taxonomy" id="183268"/>
    <lineage>
        <taxon>Eukaryota</taxon>
        <taxon>Viridiplantae</taxon>
        <taxon>Streptophyta</taxon>
        <taxon>Embryophyta</taxon>
        <taxon>Tracheophyta</taxon>
        <taxon>Spermatophyta</taxon>
        <taxon>Magnoliopsida</taxon>
        <taxon>eudicotyledons</taxon>
        <taxon>Gunneridae</taxon>
        <taxon>Pentapetalae</taxon>
        <taxon>rosids</taxon>
        <taxon>malvids</taxon>
        <taxon>Malvales</taxon>
        <taxon>Malvaceae</taxon>
        <taxon>Malvoideae</taxon>
        <taxon>Hibiscus</taxon>
    </lineage>
</organism>
<gene>
    <name evidence="2" type="ORF">HRI_002397900</name>
</gene>
<dbReference type="EMBL" id="BSYR01000022">
    <property type="protein sequence ID" value="GMI87285.1"/>
    <property type="molecule type" value="Genomic_DNA"/>
</dbReference>
<dbReference type="Proteomes" id="UP001165190">
    <property type="component" value="Unassembled WGS sequence"/>
</dbReference>
<dbReference type="AlphaFoldDB" id="A0A9W7HZF1"/>
<comment type="caution">
    <text evidence="2">The sequence shown here is derived from an EMBL/GenBank/DDBJ whole genome shotgun (WGS) entry which is preliminary data.</text>
</comment>
<feature type="domain" description="Reverse transcriptase Ty1/copia-type" evidence="1">
    <location>
        <begin position="2"/>
        <end position="152"/>
    </location>
</feature>
<dbReference type="Pfam" id="PF07727">
    <property type="entry name" value="RVT_2"/>
    <property type="match status" value="1"/>
</dbReference>
<evidence type="ECO:0000313" key="2">
    <source>
        <dbReference type="EMBL" id="GMI87285.1"/>
    </source>
</evidence>
<keyword evidence="2" id="KW-0808">Transferase</keyword>
<dbReference type="OrthoDB" id="1692315at2759"/>
<keyword evidence="3" id="KW-1185">Reference proteome</keyword>
<accession>A0A9W7HZF1</accession>
<dbReference type="InterPro" id="IPR043502">
    <property type="entry name" value="DNA/RNA_pol_sf"/>
</dbReference>
<evidence type="ECO:0000259" key="1">
    <source>
        <dbReference type="Pfam" id="PF07727"/>
    </source>
</evidence>
<reference evidence="2" key="1">
    <citation type="submission" date="2023-05" db="EMBL/GenBank/DDBJ databases">
        <title>Genome and transcriptome analyses reveal genes involved in the formation of fine ridges on petal epidermal cells in Hibiscus trionum.</title>
        <authorList>
            <person name="Koshimizu S."/>
            <person name="Masuda S."/>
            <person name="Ishii T."/>
            <person name="Shirasu K."/>
            <person name="Hoshino A."/>
            <person name="Arita M."/>
        </authorList>
    </citation>
    <scope>NUCLEOTIDE SEQUENCE</scope>
    <source>
        <strain evidence="2">Hamamatsu line</strain>
    </source>
</reference>
<evidence type="ECO:0000313" key="3">
    <source>
        <dbReference type="Proteomes" id="UP001165190"/>
    </source>
</evidence>
<dbReference type="SUPFAM" id="SSF56672">
    <property type="entry name" value="DNA/RNA polymerases"/>
    <property type="match status" value="1"/>
</dbReference>
<dbReference type="GO" id="GO:0016301">
    <property type="term" value="F:kinase activity"/>
    <property type="evidence" value="ECO:0007669"/>
    <property type="project" value="UniProtKB-KW"/>
</dbReference>
<dbReference type="InterPro" id="IPR013103">
    <property type="entry name" value="RVT_2"/>
</dbReference>
<keyword evidence="2" id="KW-0418">Kinase</keyword>
<protein>
    <submittedName>
        <fullName evidence="2">Cysteine-rich RLK (RECEPTOR-like protein kinase) 8</fullName>
    </submittedName>
</protein>
<name>A0A9W7HZF1_HIBTR</name>